<dbReference type="CDD" id="cd03215">
    <property type="entry name" value="ABC_Carb_Monos_II"/>
    <property type="match status" value="1"/>
</dbReference>
<dbReference type="PANTHER" id="PTHR43790">
    <property type="entry name" value="CARBOHYDRATE TRANSPORT ATP-BINDING PROTEIN MG119-RELATED"/>
    <property type="match status" value="1"/>
</dbReference>
<feature type="domain" description="ABC transporter" evidence="12">
    <location>
        <begin position="293"/>
        <end position="536"/>
    </location>
</feature>
<comment type="caution">
    <text evidence="13">The sequence shown here is derived from an EMBL/GenBank/DDBJ whole genome shotgun (WGS) entry which is preliminary data.</text>
</comment>
<evidence type="ECO:0000313" key="14">
    <source>
        <dbReference type="Proteomes" id="UP000235777"/>
    </source>
</evidence>
<dbReference type="InterPro" id="IPR027417">
    <property type="entry name" value="P-loop_NTPase"/>
</dbReference>
<keyword evidence="14" id="KW-1185">Reference proteome</keyword>
<keyword evidence="4" id="KW-0997">Cell inner membrane</keyword>
<dbReference type="Proteomes" id="UP000235777">
    <property type="component" value="Unassembled WGS sequence"/>
</dbReference>
<dbReference type="FunFam" id="3.40.50.300:FF:000127">
    <property type="entry name" value="Ribose import ATP-binding protein RbsA"/>
    <property type="match status" value="1"/>
</dbReference>
<keyword evidence="8 13" id="KW-0067">ATP-binding</keyword>
<dbReference type="Gene3D" id="3.40.50.300">
    <property type="entry name" value="P-loop containing nucleotide triphosphate hydrolases"/>
    <property type="match status" value="2"/>
</dbReference>
<evidence type="ECO:0000256" key="8">
    <source>
        <dbReference type="ARBA" id="ARBA00022840"/>
    </source>
</evidence>
<evidence type="ECO:0000256" key="11">
    <source>
        <dbReference type="SAM" id="MobiDB-lite"/>
    </source>
</evidence>
<evidence type="ECO:0000256" key="7">
    <source>
        <dbReference type="ARBA" id="ARBA00022741"/>
    </source>
</evidence>
<sequence length="536" mass="58271">MNSPRAHDPSLPPDGAPASLGAEPAPGGNPLRGREAVSVRFENVVKDFGPVQVLRGVSFELAPRRVHGLLGENGAGKSTLMKILAGYEAATAGEVRVNGEPCHFSGSREAEAAGIVLIHQEFNLAEHLSIVQNMYLGHEKRRSGARGWLLDEAAMRAEARQYLAEVGLARDPDTKVRDLIVAEKQLVEIAKALSRRARLLIMDEPTATLTPSETERLFALMAKLKADGVTIVYISHKLDEVERVTDEVIVMRDGRFVAQSATADVSRRQMANLMVGRDVLDMFPEKAPPRADARVALKVEGLVVPGWVQADGGLGFEVRAGEVLGFAGLVGAGRTEAFEAIVGLRRRTAGTIEIEGKPVTLKSPRDAMRHGLTYLSEDRKGKGLHVDLSLEDNLTLMTLERYARPLIDVKACRAALEKSVREFGIRTGDLASRARMLSGGNQQKLALAKFLHPDPRVIVLDEPTRGVDVGAKRDIYFLIHRLAAEGRAVIVISSELIELIGLCHRVAVMRAGRLMATLGMEHLTEKELIAHATGTQ</sequence>
<dbReference type="GO" id="GO:0005524">
    <property type="term" value="F:ATP binding"/>
    <property type="evidence" value="ECO:0007669"/>
    <property type="project" value="UniProtKB-KW"/>
</dbReference>
<dbReference type="AlphaFoldDB" id="A0A2N7X952"/>
<keyword evidence="9" id="KW-1278">Translocase</keyword>
<comment type="subcellular location">
    <subcellularLocation>
        <location evidence="1">Cell membrane</location>
        <topology evidence="1">Peripheral membrane protein</topology>
    </subcellularLocation>
</comment>
<feature type="region of interest" description="Disordered" evidence="11">
    <location>
        <begin position="1"/>
        <end position="33"/>
    </location>
</feature>
<evidence type="ECO:0000259" key="12">
    <source>
        <dbReference type="PROSITE" id="PS50893"/>
    </source>
</evidence>
<evidence type="ECO:0000256" key="1">
    <source>
        <dbReference type="ARBA" id="ARBA00004202"/>
    </source>
</evidence>
<dbReference type="PROSITE" id="PS50893">
    <property type="entry name" value="ABC_TRANSPORTER_2"/>
    <property type="match status" value="2"/>
</dbReference>
<feature type="domain" description="ABC transporter" evidence="12">
    <location>
        <begin position="39"/>
        <end position="278"/>
    </location>
</feature>
<evidence type="ECO:0000256" key="4">
    <source>
        <dbReference type="ARBA" id="ARBA00022519"/>
    </source>
</evidence>
<accession>A0A2N7X952</accession>
<dbReference type="SMART" id="SM00382">
    <property type="entry name" value="AAA"/>
    <property type="match status" value="2"/>
</dbReference>
<dbReference type="RefSeq" id="WP_083925490.1">
    <property type="nucleotide sequence ID" value="NZ_KB890164.1"/>
</dbReference>
<name>A0A2N7X952_9BURK</name>
<gene>
    <name evidence="13" type="ORF">C0Z20_03135</name>
</gene>
<organism evidence="13 14">
    <name type="scientific">Trinickia symbiotica</name>
    <dbReference type="NCBI Taxonomy" id="863227"/>
    <lineage>
        <taxon>Bacteria</taxon>
        <taxon>Pseudomonadati</taxon>
        <taxon>Pseudomonadota</taxon>
        <taxon>Betaproteobacteria</taxon>
        <taxon>Burkholderiales</taxon>
        <taxon>Burkholderiaceae</taxon>
        <taxon>Trinickia</taxon>
    </lineage>
</organism>
<keyword evidence="10" id="KW-0472">Membrane</keyword>
<keyword evidence="5" id="KW-0762">Sugar transport</keyword>
<keyword evidence="7" id="KW-0547">Nucleotide-binding</keyword>
<dbReference type="OrthoDB" id="8573945at2"/>
<evidence type="ECO:0000313" key="13">
    <source>
        <dbReference type="EMBL" id="PMS38258.1"/>
    </source>
</evidence>
<dbReference type="Pfam" id="PF00005">
    <property type="entry name" value="ABC_tran"/>
    <property type="match status" value="2"/>
</dbReference>
<keyword evidence="3" id="KW-1003">Cell membrane</keyword>
<dbReference type="InterPro" id="IPR003439">
    <property type="entry name" value="ABC_transporter-like_ATP-bd"/>
</dbReference>
<keyword evidence="6" id="KW-0677">Repeat</keyword>
<dbReference type="GO" id="GO:0016887">
    <property type="term" value="F:ATP hydrolysis activity"/>
    <property type="evidence" value="ECO:0007669"/>
    <property type="project" value="InterPro"/>
</dbReference>
<evidence type="ECO:0000256" key="5">
    <source>
        <dbReference type="ARBA" id="ARBA00022597"/>
    </source>
</evidence>
<dbReference type="CDD" id="cd03216">
    <property type="entry name" value="ABC_Carb_Monos_I"/>
    <property type="match status" value="1"/>
</dbReference>
<dbReference type="SUPFAM" id="SSF52540">
    <property type="entry name" value="P-loop containing nucleoside triphosphate hydrolases"/>
    <property type="match status" value="2"/>
</dbReference>
<dbReference type="InterPro" id="IPR017871">
    <property type="entry name" value="ABC_transporter-like_CS"/>
</dbReference>
<keyword evidence="2" id="KW-0813">Transport</keyword>
<dbReference type="PANTHER" id="PTHR43790:SF3">
    <property type="entry name" value="D-ALLOSE IMPORT ATP-BINDING PROTEIN ALSA-RELATED"/>
    <property type="match status" value="1"/>
</dbReference>
<dbReference type="EMBL" id="PNYC01000002">
    <property type="protein sequence ID" value="PMS38258.1"/>
    <property type="molecule type" value="Genomic_DNA"/>
</dbReference>
<dbReference type="GO" id="GO:0005886">
    <property type="term" value="C:plasma membrane"/>
    <property type="evidence" value="ECO:0007669"/>
    <property type="project" value="UniProtKB-SubCell"/>
</dbReference>
<evidence type="ECO:0000256" key="2">
    <source>
        <dbReference type="ARBA" id="ARBA00022448"/>
    </source>
</evidence>
<reference evidence="13 14" key="1">
    <citation type="submission" date="2018-01" db="EMBL/GenBank/DDBJ databases">
        <title>Whole genome analyses suggest that Burkholderia sensu lato contains two further novel genera in the rhizoxinica-symbiotica group Mycetohabitans gen. nov., and Trinickia gen. nov.: implications for the evolution of diazotrophy and nodulation in the Burkholderiaceae.</title>
        <authorList>
            <person name="Estrada-de los Santos P."/>
            <person name="Palmer M."/>
            <person name="Chavez-Ramirez B."/>
            <person name="Beukes C."/>
            <person name="Steenkamp E.T."/>
            <person name="Hirsch A.M."/>
            <person name="Manyaka P."/>
            <person name="Maluk M."/>
            <person name="Lafos M."/>
            <person name="Crook M."/>
            <person name="Gross E."/>
            <person name="Simon M.F."/>
            <person name="Bueno dos Reis Junior F."/>
            <person name="Poole P.S."/>
            <person name="Venter S.N."/>
            <person name="James E.K."/>
        </authorList>
    </citation>
    <scope>NUCLEOTIDE SEQUENCE [LARGE SCALE GENOMIC DNA]</scope>
    <source>
        <strain evidence="13 14">JPY 581</strain>
    </source>
</reference>
<evidence type="ECO:0000256" key="6">
    <source>
        <dbReference type="ARBA" id="ARBA00022737"/>
    </source>
</evidence>
<dbReference type="InterPro" id="IPR003593">
    <property type="entry name" value="AAA+_ATPase"/>
</dbReference>
<evidence type="ECO:0000256" key="10">
    <source>
        <dbReference type="ARBA" id="ARBA00023136"/>
    </source>
</evidence>
<dbReference type="InterPro" id="IPR050107">
    <property type="entry name" value="ABC_carbohydrate_import_ATPase"/>
</dbReference>
<evidence type="ECO:0000256" key="3">
    <source>
        <dbReference type="ARBA" id="ARBA00022475"/>
    </source>
</evidence>
<evidence type="ECO:0000256" key="9">
    <source>
        <dbReference type="ARBA" id="ARBA00022967"/>
    </source>
</evidence>
<proteinExistence type="predicted"/>
<protein>
    <submittedName>
        <fullName evidence="13">Sugar ABC transporter ATP-binding protein</fullName>
    </submittedName>
</protein>
<dbReference type="PROSITE" id="PS00211">
    <property type="entry name" value="ABC_TRANSPORTER_1"/>
    <property type="match status" value="1"/>
</dbReference>
<dbReference type="STRING" id="863227.GCA_000373005_00514"/>